<evidence type="ECO:0000313" key="5">
    <source>
        <dbReference type="Proteomes" id="UP001412067"/>
    </source>
</evidence>
<dbReference type="Proteomes" id="UP001412067">
    <property type="component" value="Unassembled WGS sequence"/>
</dbReference>
<dbReference type="Gene3D" id="3.40.50.720">
    <property type="entry name" value="NAD(P)-binding Rossmann-like Domain"/>
    <property type="match status" value="1"/>
</dbReference>
<dbReference type="InterPro" id="IPR002347">
    <property type="entry name" value="SDR_fam"/>
</dbReference>
<reference evidence="4 5" key="1">
    <citation type="journal article" date="2022" name="Nat. Plants">
        <title>Genomes of leafy and leafless Platanthera orchids illuminate the evolution of mycoheterotrophy.</title>
        <authorList>
            <person name="Li M.H."/>
            <person name="Liu K.W."/>
            <person name="Li Z."/>
            <person name="Lu H.C."/>
            <person name="Ye Q.L."/>
            <person name="Zhang D."/>
            <person name="Wang J.Y."/>
            <person name="Li Y.F."/>
            <person name="Zhong Z.M."/>
            <person name="Liu X."/>
            <person name="Yu X."/>
            <person name="Liu D.K."/>
            <person name="Tu X.D."/>
            <person name="Liu B."/>
            <person name="Hao Y."/>
            <person name="Liao X.Y."/>
            <person name="Jiang Y.T."/>
            <person name="Sun W.H."/>
            <person name="Chen J."/>
            <person name="Chen Y.Q."/>
            <person name="Ai Y."/>
            <person name="Zhai J.W."/>
            <person name="Wu S.S."/>
            <person name="Zhou Z."/>
            <person name="Hsiao Y.Y."/>
            <person name="Wu W.L."/>
            <person name="Chen Y.Y."/>
            <person name="Lin Y.F."/>
            <person name="Hsu J.L."/>
            <person name="Li C.Y."/>
            <person name="Wang Z.W."/>
            <person name="Zhao X."/>
            <person name="Zhong W.Y."/>
            <person name="Ma X.K."/>
            <person name="Ma L."/>
            <person name="Huang J."/>
            <person name="Chen G.Z."/>
            <person name="Huang M.Z."/>
            <person name="Huang L."/>
            <person name="Peng D.H."/>
            <person name="Luo Y.B."/>
            <person name="Zou S.Q."/>
            <person name="Chen S.P."/>
            <person name="Lan S."/>
            <person name="Tsai W.C."/>
            <person name="Van de Peer Y."/>
            <person name="Liu Z.J."/>
        </authorList>
    </citation>
    <scope>NUCLEOTIDE SEQUENCE [LARGE SCALE GENOMIC DNA]</scope>
    <source>
        <strain evidence="4">Lor288</strain>
    </source>
</reference>
<evidence type="ECO:0000313" key="4">
    <source>
        <dbReference type="EMBL" id="KAK8947694.1"/>
    </source>
</evidence>
<keyword evidence="5" id="KW-1185">Reference proteome</keyword>
<evidence type="ECO:0000256" key="2">
    <source>
        <dbReference type="ARBA" id="ARBA00023002"/>
    </source>
</evidence>
<organism evidence="4 5">
    <name type="scientific">Platanthera guangdongensis</name>
    <dbReference type="NCBI Taxonomy" id="2320717"/>
    <lineage>
        <taxon>Eukaryota</taxon>
        <taxon>Viridiplantae</taxon>
        <taxon>Streptophyta</taxon>
        <taxon>Embryophyta</taxon>
        <taxon>Tracheophyta</taxon>
        <taxon>Spermatophyta</taxon>
        <taxon>Magnoliopsida</taxon>
        <taxon>Liliopsida</taxon>
        <taxon>Asparagales</taxon>
        <taxon>Orchidaceae</taxon>
        <taxon>Orchidoideae</taxon>
        <taxon>Orchideae</taxon>
        <taxon>Orchidinae</taxon>
        <taxon>Platanthera</taxon>
    </lineage>
</organism>
<dbReference type="PANTHER" id="PTHR24320">
    <property type="entry name" value="RETINOL DEHYDROGENASE"/>
    <property type="match status" value="1"/>
</dbReference>
<dbReference type="SUPFAM" id="SSF51735">
    <property type="entry name" value="NAD(P)-binding Rossmann-fold domains"/>
    <property type="match status" value="1"/>
</dbReference>
<dbReference type="PANTHER" id="PTHR24320:SF114">
    <property type="entry name" value="OS03G0115700 PROTEIN"/>
    <property type="match status" value="1"/>
</dbReference>
<proteinExistence type="inferred from homology"/>
<accession>A0ABR2LQA0</accession>
<name>A0ABR2LQA0_9ASPA</name>
<dbReference type="Pfam" id="PF00106">
    <property type="entry name" value="adh_short"/>
    <property type="match status" value="1"/>
</dbReference>
<evidence type="ECO:0000256" key="1">
    <source>
        <dbReference type="ARBA" id="ARBA00006484"/>
    </source>
</evidence>
<comment type="similarity">
    <text evidence="1 3">Belongs to the short-chain dehydrogenases/reductases (SDR) family.</text>
</comment>
<evidence type="ECO:0000256" key="3">
    <source>
        <dbReference type="RuleBase" id="RU000363"/>
    </source>
</evidence>
<dbReference type="InterPro" id="IPR036291">
    <property type="entry name" value="NAD(P)-bd_dom_sf"/>
</dbReference>
<dbReference type="EMBL" id="JBBWWR010000016">
    <property type="protein sequence ID" value="KAK8947694.1"/>
    <property type="molecule type" value="Genomic_DNA"/>
</dbReference>
<protein>
    <submittedName>
        <fullName evidence="4">Uncharacterized protein</fullName>
    </submittedName>
</protein>
<comment type="caution">
    <text evidence="4">The sequence shown here is derived from an EMBL/GenBank/DDBJ whole genome shotgun (WGS) entry which is preliminary data.</text>
</comment>
<sequence length="294" mass="31241">MLPDFIKYLLGVAGPSGFGSVSTADVVTASCGPRLQTITAIITGATSGIGFETARALAAHGARLVLPARCPDAAAEKFKALIAGGDQIIVLPLDLSSLASVRSFVSRFLALGFPLNLLINNAGRFVYDQALSEDGIELSFAINYLGHFLLTKLLVEKIAESARETGFEGRIVNISSVSHGWYSEDPIVYARLLAAGQLRYSSVRAYGLSKLAVVMHTKELARRLEAAATTCYVAAHPAVMGANGKFYADCNEEAALKFTASGEDAARLWRETEALIEAAEKRESKAAAGLGSYF</sequence>
<dbReference type="PRINTS" id="PR00081">
    <property type="entry name" value="GDHRDH"/>
</dbReference>
<gene>
    <name evidence="4" type="ORF">KSP40_PGU022100</name>
</gene>
<dbReference type="PRINTS" id="PR00080">
    <property type="entry name" value="SDRFAMILY"/>
</dbReference>
<keyword evidence="2" id="KW-0560">Oxidoreductase</keyword>